<dbReference type="InterPro" id="IPR016176">
    <property type="entry name" value="Cbl-dep_enz_cat"/>
</dbReference>
<dbReference type="InterPro" id="IPR006099">
    <property type="entry name" value="MeMalonylCoA_mutase_a/b_cat"/>
</dbReference>
<dbReference type="InterPro" id="IPR058549">
    <property type="entry name" value="MeMalonylCoA_mutase_a/b_site"/>
</dbReference>
<comment type="cofactor">
    <cofactor evidence="1">
        <name>adenosylcob(III)alamin</name>
        <dbReference type="ChEBI" id="CHEBI:18408"/>
    </cofactor>
</comment>
<evidence type="ECO:0000256" key="2">
    <source>
        <dbReference type="ARBA" id="ARBA00008465"/>
    </source>
</evidence>
<dbReference type="EMBL" id="JAAXKY010000106">
    <property type="protein sequence ID" value="NMH80561.1"/>
    <property type="molecule type" value="Genomic_DNA"/>
</dbReference>
<dbReference type="Gene3D" id="3.40.50.280">
    <property type="entry name" value="Cobalamin-binding domain"/>
    <property type="match status" value="1"/>
</dbReference>
<proteinExistence type="inferred from homology"/>
<dbReference type="SUPFAM" id="SSF51703">
    <property type="entry name" value="Cobalamin (vitamin B12)-dependent enzymes"/>
    <property type="match status" value="1"/>
</dbReference>
<dbReference type="Proteomes" id="UP001296706">
    <property type="component" value="Unassembled WGS sequence"/>
</dbReference>
<dbReference type="Pfam" id="PF01642">
    <property type="entry name" value="MM_CoA_mutase"/>
    <property type="match status" value="1"/>
</dbReference>
<dbReference type="PROSITE" id="PS00544">
    <property type="entry name" value="METMALONYL_COA_MUTASE"/>
    <property type="match status" value="1"/>
</dbReference>
<evidence type="ECO:0000256" key="3">
    <source>
        <dbReference type="ARBA" id="ARBA00011870"/>
    </source>
</evidence>
<reference evidence="9 10" key="1">
    <citation type="submission" date="2020-04" db="EMBL/GenBank/DDBJ databases">
        <authorList>
            <person name="Klaysubun C."/>
            <person name="Duangmal K."/>
            <person name="Lipun K."/>
        </authorList>
    </citation>
    <scope>NUCLEOTIDE SEQUENCE [LARGE SCALE GENOMIC DNA]</scope>
    <source>
        <strain evidence="9 10">JCM 11839</strain>
    </source>
</reference>
<accession>A0ABX1RMX2</accession>
<dbReference type="PANTHER" id="PTHR48101:SF4">
    <property type="entry name" value="METHYLMALONYL-COA MUTASE, MITOCHONDRIAL"/>
    <property type="match status" value="1"/>
</dbReference>
<protein>
    <recommendedName>
        <fullName evidence="4">methylmalonyl-CoA mutase</fullName>
        <ecNumber evidence="4">5.4.99.2</ecNumber>
    </recommendedName>
</protein>
<name>A0ABX1RMX2_9PSEU</name>
<keyword evidence="10" id="KW-1185">Reference proteome</keyword>
<evidence type="ECO:0000259" key="8">
    <source>
        <dbReference type="Pfam" id="PF01642"/>
    </source>
</evidence>
<comment type="similarity">
    <text evidence="2">Belongs to the methylmalonyl-CoA mutase family.</text>
</comment>
<feature type="domain" description="Methylmalonyl-CoA mutase alpha/beta chain catalytic" evidence="8">
    <location>
        <begin position="73"/>
        <end position="488"/>
    </location>
</feature>
<keyword evidence="7" id="KW-0170">Cobalt</keyword>
<evidence type="ECO:0000256" key="1">
    <source>
        <dbReference type="ARBA" id="ARBA00001922"/>
    </source>
</evidence>
<sequence length="647" mass="66610">MNTAKVDSGALAADAPAEPEDLVLAGEFPAAPRDAWVRLVDQVVGKAGLLAAVPGSGAASPGAGVERLTRRSPDGIRVLPLYTAEDAPAADIGVPGAAPFVRGSGRNGAAPDGWDVRQRVAEPDARLAREAVQADLENGVRSIWLALGEGGSAVADLPAVLADVRLDLAPVVLDAAAAPADAETDAAHVFLAFAAEQGVGPAELLGTLGLDPVGRRARTGDGPDVATVVPLARHVAAEFPQVRAIVVDALPVHGAGASDAQELGWSLAAGLEYLRVLTAAGADGVGAGLDLPTAARLLEFRYAATAEQFPTIAKLRAARRLWARVTEVCGSPQPQRQHAVGSPTMLTRRDPYGNLLRGTVAGFAAGVGGADAVTVVPFDAALGAPEPFSRRIARNTQALLVEEAHLARVIDPAGGSWYVESLTAELARAAWAFFQDLEAEGGALAALDSGFVAEQVAVVRGRRLADVATRRAPVTGVSEFADPAEKPVRRRPLPEQPGGGLPWFRPAQPYEAYRDRSDARLAATGSRPRAFLATLGPLAAYTTRAGFARNLLQAGGIEVVEAGSTETADEVAAAFIASGIPVAVLCSTDAVYGERGAETVVALREAGARQVLLAGRTGVPGVDGTLHAGVDALDVIESVYAAQEDVR</sequence>
<evidence type="ECO:0000256" key="4">
    <source>
        <dbReference type="ARBA" id="ARBA00012398"/>
    </source>
</evidence>
<dbReference type="EC" id="5.4.99.2" evidence="4"/>
<keyword evidence="6" id="KW-0413">Isomerase</keyword>
<evidence type="ECO:0000313" key="10">
    <source>
        <dbReference type="Proteomes" id="UP001296706"/>
    </source>
</evidence>
<organism evidence="9 10">
    <name type="scientific">Pseudonocardia xinjiangensis</name>
    <dbReference type="NCBI Taxonomy" id="75289"/>
    <lineage>
        <taxon>Bacteria</taxon>
        <taxon>Bacillati</taxon>
        <taxon>Actinomycetota</taxon>
        <taxon>Actinomycetes</taxon>
        <taxon>Pseudonocardiales</taxon>
        <taxon>Pseudonocardiaceae</taxon>
        <taxon>Pseudonocardia</taxon>
    </lineage>
</organism>
<comment type="subunit">
    <text evidence="3">Heterodimer of an alpha and a beta chain.</text>
</comment>
<dbReference type="PANTHER" id="PTHR48101">
    <property type="entry name" value="METHYLMALONYL-COA MUTASE, MITOCHONDRIAL-RELATED"/>
    <property type="match status" value="1"/>
</dbReference>
<evidence type="ECO:0000256" key="7">
    <source>
        <dbReference type="ARBA" id="ARBA00023285"/>
    </source>
</evidence>
<dbReference type="RefSeq" id="WP_169398612.1">
    <property type="nucleotide sequence ID" value="NZ_BAAAJH010000009.1"/>
</dbReference>
<keyword evidence="5" id="KW-0846">Cobalamin</keyword>
<evidence type="ECO:0000313" key="9">
    <source>
        <dbReference type="EMBL" id="NMH80561.1"/>
    </source>
</evidence>
<evidence type="ECO:0000256" key="6">
    <source>
        <dbReference type="ARBA" id="ARBA00023235"/>
    </source>
</evidence>
<evidence type="ECO:0000256" key="5">
    <source>
        <dbReference type="ARBA" id="ARBA00022628"/>
    </source>
</evidence>
<dbReference type="Gene3D" id="3.20.20.240">
    <property type="entry name" value="Methylmalonyl-CoA mutase"/>
    <property type="match status" value="1"/>
</dbReference>
<comment type="caution">
    <text evidence="9">The sequence shown here is derived from an EMBL/GenBank/DDBJ whole genome shotgun (WGS) entry which is preliminary data.</text>
</comment>
<gene>
    <name evidence="9" type="ORF">HF577_26175</name>
</gene>